<dbReference type="EMBL" id="JAUJYN010000004">
    <property type="protein sequence ID" value="KAK1272391.1"/>
    <property type="molecule type" value="Genomic_DNA"/>
</dbReference>
<dbReference type="GO" id="GO:0005634">
    <property type="term" value="C:nucleus"/>
    <property type="evidence" value="ECO:0007669"/>
    <property type="project" value="UniProtKB-SubCell"/>
</dbReference>
<keyword evidence="4" id="KW-1185">Reference proteome</keyword>
<dbReference type="PANTHER" id="PTHR12874:SF26">
    <property type="entry name" value="F-BOX PROTEIN"/>
    <property type="match status" value="1"/>
</dbReference>
<proteinExistence type="predicted"/>
<feature type="domain" description="F-box" evidence="2">
    <location>
        <begin position="2"/>
        <end position="47"/>
    </location>
</feature>
<dbReference type="SUPFAM" id="SSF81383">
    <property type="entry name" value="F-box domain"/>
    <property type="match status" value="1"/>
</dbReference>
<gene>
    <name evidence="3" type="ORF">QJS04_geneDACA010757</name>
</gene>
<evidence type="ECO:0000256" key="1">
    <source>
        <dbReference type="RuleBase" id="RU369085"/>
    </source>
</evidence>
<evidence type="ECO:0000313" key="4">
    <source>
        <dbReference type="Proteomes" id="UP001179952"/>
    </source>
</evidence>
<comment type="pathway">
    <text evidence="1">Protein modification; protein ubiquitination.</text>
</comment>
<dbReference type="GO" id="GO:0031146">
    <property type="term" value="P:SCF-dependent proteasomal ubiquitin-dependent protein catabolic process"/>
    <property type="evidence" value="ECO:0007669"/>
    <property type="project" value="UniProtKB-UniRule"/>
</dbReference>
<dbReference type="GO" id="GO:0016567">
    <property type="term" value="P:protein ubiquitination"/>
    <property type="evidence" value="ECO:0007669"/>
    <property type="project" value="UniProtKB-UniRule"/>
</dbReference>
<dbReference type="Pfam" id="PF12937">
    <property type="entry name" value="F-box-like"/>
    <property type="match status" value="1"/>
</dbReference>
<dbReference type="InterPro" id="IPR001810">
    <property type="entry name" value="F-box_dom"/>
</dbReference>
<reference evidence="3" key="2">
    <citation type="submission" date="2023-06" db="EMBL/GenBank/DDBJ databases">
        <authorList>
            <person name="Ma L."/>
            <person name="Liu K.-W."/>
            <person name="Li Z."/>
            <person name="Hsiao Y.-Y."/>
            <person name="Qi Y."/>
            <person name="Fu T."/>
            <person name="Tang G."/>
            <person name="Zhang D."/>
            <person name="Sun W.-H."/>
            <person name="Liu D.-K."/>
            <person name="Li Y."/>
            <person name="Chen G.-Z."/>
            <person name="Liu X.-D."/>
            <person name="Liao X.-Y."/>
            <person name="Jiang Y.-T."/>
            <person name="Yu X."/>
            <person name="Hao Y."/>
            <person name="Huang J."/>
            <person name="Zhao X.-W."/>
            <person name="Ke S."/>
            <person name="Chen Y.-Y."/>
            <person name="Wu W.-L."/>
            <person name="Hsu J.-L."/>
            <person name="Lin Y.-F."/>
            <person name="Huang M.-D."/>
            <person name="Li C.-Y."/>
            <person name="Huang L."/>
            <person name="Wang Z.-W."/>
            <person name="Zhao X."/>
            <person name="Zhong W.-Y."/>
            <person name="Peng D.-H."/>
            <person name="Ahmad S."/>
            <person name="Lan S."/>
            <person name="Zhang J.-S."/>
            <person name="Tsai W.-C."/>
            <person name="Van De Peer Y."/>
            <person name="Liu Z.-J."/>
        </authorList>
    </citation>
    <scope>NUCLEOTIDE SEQUENCE</scope>
    <source>
        <strain evidence="3">SCP</strain>
        <tissue evidence="3">Leaves</tissue>
    </source>
</reference>
<accession>A0AAV9B839</accession>
<name>A0AAV9B839_ACOGR</name>
<dbReference type="GO" id="GO:0019005">
    <property type="term" value="C:SCF ubiquitin ligase complex"/>
    <property type="evidence" value="ECO:0007669"/>
    <property type="project" value="UniProtKB-UniRule"/>
</dbReference>
<comment type="subunit">
    <text evidence="1">Component of the SCF-type E3 ligase complex.</text>
</comment>
<organism evidence="3 4">
    <name type="scientific">Acorus gramineus</name>
    <name type="common">Dwarf sweet flag</name>
    <dbReference type="NCBI Taxonomy" id="55184"/>
    <lineage>
        <taxon>Eukaryota</taxon>
        <taxon>Viridiplantae</taxon>
        <taxon>Streptophyta</taxon>
        <taxon>Embryophyta</taxon>
        <taxon>Tracheophyta</taxon>
        <taxon>Spermatophyta</taxon>
        <taxon>Magnoliopsida</taxon>
        <taxon>Liliopsida</taxon>
        <taxon>Acoraceae</taxon>
        <taxon>Acorus</taxon>
    </lineage>
</organism>
<evidence type="ECO:0000259" key="2">
    <source>
        <dbReference type="Pfam" id="PF12937"/>
    </source>
</evidence>
<comment type="caution">
    <text evidence="3">The sequence shown here is derived from an EMBL/GenBank/DDBJ whole genome shotgun (WGS) entry which is preliminary data.</text>
</comment>
<dbReference type="Proteomes" id="UP001179952">
    <property type="component" value="Unassembled WGS sequence"/>
</dbReference>
<sequence>MERLPTELLSLNIFCLLDHHNLATSIQVCRKWKGLASEDVLWYNLFKERWGEESASFYAPVDGVKTWKQVYEVQDRCDRIGVGLRITREGEDYYLVHQGEIQRYLGRRKCRDDECGGGIERGSLAEEEEEQPRSGILDKILFFIGDLEVASRV</sequence>
<protein>
    <recommendedName>
        <fullName evidence="1">F-box protein</fullName>
    </recommendedName>
</protein>
<dbReference type="InterPro" id="IPR036047">
    <property type="entry name" value="F-box-like_dom_sf"/>
</dbReference>
<dbReference type="PANTHER" id="PTHR12874">
    <property type="entry name" value="F-BOX ONLY PROTEIN 48-RELATED"/>
    <property type="match status" value="1"/>
</dbReference>
<reference evidence="3" key="1">
    <citation type="journal article" date="2023" name="Nat. Commun.">
        <title>Diploid and tetraploid genomes of Acorus and the evolution of monocots.</title>
        <authorList>
            <person name="Ma L."/>
            <person name="Liu K.W."/>
            <person name="Li Z."/>
            <person name="Hsiao Y.Y."/>
            <person name="Qi Y."/>
            <person name="Fu T."/>
            <person name="Tang G.D."/>
            <person name="Zhang D."/>
            <person name="Sun W.H."/>
            <person name="Liu D.K."/>
            <person name="Li Y."/>
            <person name="Chen G.Z."/>
            <person name="Liu X.D."/>
            <person name="Liao X.Y."/>
            <person name="Jiang Y.T."/>
            <person name="Yu X."/>
            <person name="Hao Y."/>
            <person name="Huang J."/>
            <person name="Zhao X.W."/>
            <person name="Ke S."/>
            <person name="Chen Y.Y."/>
            <person name="Wu W.L."/>
            <person name="Hsu J.L."/>
            <person name="Lin Y.F."/>
            <person name="Huang M.D."/>
            <person name="Li C.Y."/>
            <person name="Huang L."/>
            <person name="Wang Z.W."/>
            <person name="Zhao X."/>
            <person name="Zhong W.Y."/>
            <person name="Peng D.H."/>
            <person name="Ahmad S."/>
            <person name="Lan S."/>
            <person name="Zhang J.S."/>
            <person name="Tsai W.C."/>
            <person name="Van de Peer Y."/>
            <person name="Liu Z.J."/>
        </authorList>
    </citation>
    <scope>NUCLEOTIDE SEQUENCE</scope>
    <source>
        <strain evidence="3">SCP</strain>
    </source>
</reference>
<comment type="function">
    <text evidence="1">Acts as a component of a SCF E3 ubiquitin ligase complexes.</text>
</comment>
<evidence type="ECO:0000313" key="3">
    <source>
        <dbReference type="EMBL" id="KAK1272391.1"/>
    </source>
</evidence>
<dbReference type="AlphaFoldDB" id="A0AAV9B839"/>
<keyword evidence="1" id="KW-0539">Nucleus</keyword>
<dbReference type="Gene3D" id="1.20.1280.50">
    <property type="match status" value="1"/>
</dbReference>
<dbReference type="GO" id="GO:0005737">
    <property type="term" value="C:cytoplasm"/>
    <property type="evidence" value="ECO:0007669"/>
    <property type="project" value="TreeGrafter"/>
</dbReference>
<comment type="subcellular location">
    <subcellularLocation>
        <location evidence="1">Nucleus</location>
    </subcellularLocation>
</comment>
<keyword evidence="1" id="KW-0833">Ubl conjugation pathway</keyword>